<reference evidence="2 3" key="1">
    <citation type="journal article" date="2015" name="Genome Announc.">
        <title>Complete Genome Sequence of the Rhizobacterium Pseudomonas trivialis Strain IHBB745 with Multiple Plant Growth-Promoting Activities and Tolerance to Desiccation and Alkalinity.</title>
        <authorList>
            <person name="Gulati A."/>
            <person name="Swarnkar M.K."/>
            <person name="Vyas P."/>
            <person name="Rahi P."/>
            <person name="Thakur R."/>
            <person name="Thakur N."/>
            <person name="Singh A.K."/>
        </authorList>
    </citation>
    <scope>NUCLEOTIDE SEQUENCE [LARGE SCALE GENOMIC DNA]</scope>
    <source>
        <strain evidence="3">745</strain>
    </source>
</reference>
<gene>
    <name evidence="2" type="ORF">AA957_26485</name>
</gene>
<feature type="domain" description="N-acetyltransferase" evidence="1">
    <location>
        <begin position="9"/>
        <end position="146"/>
    </location>
</feature>
<dbReference type="Gene3D" id="3.40.630.30">
    <property type="match status" value="1"/>
</dbReference>
<name>A0A0H5AEK3_9PSED</name>
<keyword evidence="2" id="KW-0808">Transferase</keyword>
<dbReference type="CDD" id="cd04301">
    <property type="entry name" value="NAT_SF"/>
    <property type="match status" value="1"/>
</dbReference>
<organism evidence="2 3">
    <name type="scientific">Pseudomonas trivialis</name>
    <dbReference type="NCBI Taxonomy" id="200450"/>
    <lineage>
        <taxon>Bacteria</taxon>
        <taxon>Pseudomonadati</taxon>
        <taxon>Pseudomonadota</taxon>
        <taxon>Gammaproteobacteria</taxon>
        <taxon>Pseudomonadales</taxon>
        <taxon>Pseudomonadaceae</taxon>
        <taxon>Pseudomonas</taxon>
    </lineage>
</organism>
<evidence type="ECO:0000313" key="2">
    <source>
        <dbReference type="EMBL" id="AKS09511.1"/>
    </source>
</evidence>
<dbReference type="PROSITE" id="PS51186">
    <property type="entry name" value="GNAT"/>
    <property type="match status" value="1"/>
</dbReference>
<dbReference type="PATRIC" id="fig|200450.3.peg.5440"/>
<dbReference type="EMBL" id="CP011507">
    <property type="protein sequence ID" value="AKS09511.1"/>
    <property type="molecule type" value="Genomic_DNA"/>
</dbReference>
<evidence type="ECO:0000259" key="1">
    <source>
        <dbReference type="PROSITE" id="PS51186"/>
    </source>
</evidence>
<dbReference type="Pfam" id="PF00583">
    <property type="entry name" value="Acetyltransf_1"/>
    <property type="match status" value="1"/>
</dbReference>
<dbReference type="SUPFAM" id="SSF55729">
    <property type="entry name" value="Acyl-CoA N-acyltransferases (Nat)"/>
    <property type="match status" value="1"/>
</dbReference>
<dbReference type="AlphaFoldDB" id="A0A0H5AEK3"/>
<dbReference type="InterPro" id="IPR016181">
    <property type="entry name" value="Acyl_CoA_acyltransferase"/>
</dbReference>
<protein>
    <submittedName>
        <fullName evidence="2">GCN5 family acetyltransferase</fullName>
    </submittedName>
</protein>
<reference evidence="3" key="2">
    <citation type="submission" date="2015-05" db="EMBL/GenBank/DDBJ databases">
        <authorList>
            <person name="Swarnkar M.K."/>
            <person name="Vyas P."/>
            <person name="Rahi P."/>
            <person name="Thakur R."/>
            <person name="Thakur N."/>
            <person name="Singh A.K."/>
            <person name="Gulati A."/>
        </authorList>
    </citation>
    <scope>NUCLEOTIDE SEQUENCE [LARGE SCALE GENOMIC DNA]</scope>
    <source>
        <strain evidence="3">745</strain>
    </source>
</reference>
<evidence type="ECO:0000313" key="3">
    <source>
        <dbReference type="Proteomes" id="UP000036608"/>
    </source>
</evidence>
<sequence length="146" mass="15847">MNNTASTPILIEVGDQGDANAERLIGHGLAALNEAITGYNDRRLLTVLIKDPDTQQILGGITGKTTLGMAFLDLFHLPDSLRGTGLGSQLLQAFEDEARRRGCANAVLYTLSFQAPGFYEKHGWVRFGEIPCEPQGSSRVFLSKVL</sequence>
<dbReference type="GO" id="GO:0016747">
    <property type="term" value="F:acyltransferase activity, transferring groups other than amino-acyl groups"/>
    <property type="evidence" value="ECO:0007669"/>
    <property type="project" value="InterPro"/>
</dbReference>
<accession>A0A0H5AEK3</accession>
<proteinExistence type="predicted"/>
<dbReference type="RefSeq" id="WP_049712799.1">
    <property type="nucleotide sequence ID" value="NZ_CP011507.1"/>
</dbReference>
<dbReference type="KEGG" id="ptv:AA957_26485"/>
<dbReference type="OrthoDB" id="9787920at2"/>
<dbReference type="Proteomes" id="UP000036608">
    <property type="component" value="Chromosome"/>
</dbReference>
<dbReference type="InterPro" id="IPR000182">
    <property type="entry name" value="GNAT_dom"/>
</dbReference>